<accession>A0A934NRF2</accession>
<gene>
    <name evidence="1" type="ORF">JGU71_13715</name>
</gene>
<comment type="caution">
    <text evidence="1">The sequence shown here is derived from an EMBL/GenBank/DDBJ whole genome shotgun (WGS) entry which is preliminary data.</text>
</comment>
<evidence type="ECO:0000313" key="2">
    <source>
        <dbReference type="Proteomes" id="UP000655868"/>
    </source>
</evidence>
<dbReference type="EMBL" id="JAEMNV010000004">
    <property type="protein sequence ID" value="MBJ8339949.1"/>
    <property type="molecule type" value="Genomic_DNA"/>
</dbReference>
<name>A0A934NRF2_9NOCA</name>
<dbReference type="SUPFAM" id="SSF141694">
    <property type="entry name" value="AF2212/PG0164-like"/>
    <property type="match status" value="1"/>
</dbReference>
<keyword evidence="2" id="KW-1185">Reference proteome</keyword>
<dbReference type="Proteomes" id="UP000655868">
    <property type="component" value="Unassembled WGS sequence"/>
</dbReference>
<dbReference type="InterPro" id="IPR015018">
    <property type="entry name" value="DUF1905"/>
</dbReference>
<dbReference type="Gene3D" id="2.40.30.100">
    <property type="entry name" value="AF2212/PG0164-like"/>
    <property type="match status" value="1"/>
</dbReference>
<dbReference type="InterPro" id="IPR037079">
    <property type="entry name" value="AF2212/PG0164-like_sf"/>
</dbReference>
<protein>
    <submittedName>
        <fullName evidence="1">DUF1905 domain-containing protein</fullName>
    </submittedName>
</protein>
<proteinExistence type="predicted"/>
<sequence length="96" mass="10334">MSTAKTAHPIDLEFTAPIEKNGAFATFLTVPNSAEYFGTRRAIKVSGTVDGHPFDATLMPSGSGPHWMPMRAAMCKQIGKAEAGVEVTVRLQQRLS</sequence>
<dbReference type="AlphaFoldDB" id="A0A934NRF2"/>
<organism evidence="1 2">
    <name type="scientific">Antrihabitans stalagmiti</name>
    <dbReference type="NCBI Taxonomy" id="2799499"/>
    <lineage>
        <taxon>Bacteria</taxon>
        <taxon>Bacillati</taxon>
        <taxon>Actinomycetota</taxon>
        <taxon>Actinomycetes</taxon>
        <taxon>Mycobacteriales</taxon>
        <taxon>Nocardiaceae</taxon>
        <taxon>Antrihabitans</taxon>
    </lineage>
</organism>
<evidence type="ECO:0000313" key="1">
    <source>
        <dbReference type="EMBL" id="MBJ8339949.1"/>
    </source>
</evidence>
<reference evidence="1" key="1">
    <citation type="submission" date="2020-12" db="EMBL/GenBank/DDBJ databases">
        <title>Antrihabitans popcorni sp. nov. and Antrihabitans auranticaus sp. nov., isolated from a larva cave.</title>
        <authorList>
            <person name="Lee S.D."/>
            <person name="Kim I.S."/>
        </authorList>
    </citation>
    <scope>NUCLEOTIDE SEQUENCE</scope>
    <source>
        <strain evidence="1">YC3-6</strain>
    </source>
</reference>
<dbReference type="Pfam" id="PF08922">
    <property type="entry name" value="DUF1905"/>
    <property type="match status" value="1"/>
</dbReference>
<dbReference type="RefSeq" id="WP_199704721.1">
    <property type="nucleotide sequence ID" value="NZ_JAEMNV010000004.1"/>
</dbReference>